<evidence type="ECO:0000256" key="4">
    <source>
        <dbReference type="ARBA" id="ARBA00022475"/>
    </source>
</evidence>
<evidence type="ECO:0000259" key="11">
    <source>
        <dbReference type="PROSITE" id="PS50893"/>
    </source>
</evidence>
<dbReference type="InterPro" id="IPR017871">
    <property type="entry name" value="ABC_transporter-like_CS"/>
</dbReference>
<dbReference type="Pfam" id="PF00005">
    <property type="entry name" value="ABC_tran"/>
    <property type="match status" value="2"/>
</dbReference>
<feature type="domain" description="ABC transporter" evidence="11">
    <location>
        <begin position="23"/>
        <end position="310"/>
    </location>
</feature>
<dbReference type="GO" id="GO:0005524">
    <property type="term" value="F:ATP binding"/>
    <property type="evidence" value="ECO:0007669"/>
    <property type="project" value="UniProtKB-KW"/>
</dbReference>
<evidence type="ECO:0000256" key="10">
    <source>
        <dbReference type="SAM" id="MobiDB-lite"/>
    </source>
</evidence>
<evidence type="ECO:0000313" key="13">
    <source>
        <dbReference type="Proteomes" id="UP000419743"/>
    </source>
</evidence>
<dbReference type="CDD" id="cd03257">
    <property type="entry name" value="ABC_NikE_OppD_transporters"/>
    <property type="match status" value="1"/>
</dbReference>
<dbReference type="EMBL" id="CACRYJ010000024">
    <property type="protein sequence ID" value="VZO36526.1"/>
    <property type="molecule type" value="Genomic_DNA"/>
</dbReference>
<feature type="compositionally biased region" description="Basic residues" evidence="10">
    <location>
        <begin position="102"/>
        <end position="113"/>
    </location>
</feature>
<evidence type="ECO:0000256" key="5">
    <source>
        <dbReference type="ARBA" id="ARBA00022519"/>
    </source>
</evidence>
<accession>A0A7M4DHX9</accession>
<evidence type="ECO:0000256" key="8">
    <source>
        <dbReference type="ARBA" id="ARBA00022967"/>
    </source>
</evidence>
<dbReference type="InterPro" id="IPR013563">
    <property type="entry name" value="Oligopep_ABC_C"/>
</dbReference>
<keyword evidence="13" id="KW-1185">Reference proteome</keyword>
<name>A0A7M4DHX9_9MICO</name>
<dbReference type="GO" id="GO:0016887">
    <property type="term" value="F:ATP hydrolysis activity"/>
    <property type="evidence" value="ECO:0007669"/>
    <property type="project" value="InterPro"/>
</dbReference>
<reference evidence="12 13" key="1">
    <citation type="submission" date="2019-11" db="EMBL/GenBank/DDBJ databases">
        <authorList>
            <person name="Criscuolo A."/>
        </authorList>
    </citation>
    <scope>NUCLEOTIDE SEQUENCE [LARGE SCALE GENOMIC DNA]</scope>
    <source>
        <strain evidence="12">CIP111667</strain>
    </source>
</reference>
<dbReference type="PANTHER" id="PTHR43297:SF14">
    <property type="entry name" value="ATPASE AAA-TYPE CORE DOMAIN-CONTAINING PROTEIN"/>
    <property type="match status" value="1"/>
</dbReference>
<comment type="subcellular location">
    <subcellularLocation>
        <location evidence="1">Cell membrane</location>
        <topology evidence="1">Peripheral membrane protein</topology>
    </subcellularLocation>
</comment>
<protein>
    <submittedName>
        <fullName evidence="12">Oligopeptide transport ATP-binding protein OppD</fullName>
    </submittedName>
</protein>
<keyword evidence="8" id="KW-1278">Translocase</keyword>
<keyword evidence="9" id="KW-0472">Membrane</keyword>
<evidence type="ECO:0000256" key="3">
    <source>
        <dbReference type="ARBA" id="ARBA00022448"/>
    </source>
</evidence>
<dbReference type="NCBIfam" id="TIGR01727">
    <property type="entry name" value="oligo_HPY"/>
    <property type="match status" value="1"/>
</dbReference>
<dbReference type="GO" id="GO:0015833">
    <property type="term" value="P:peptide transport"/>
    <property type="evidence" value="ECO:0007669"/>
    <property type="project" value="InterPro"/>
</dbReference>
<dbReference type="SUPFAM" id="SSF52540">
    <property type="entry name" value="P-loop containing nucleoside triphosphate hydrolases"/>
    <property type="match status" value="1"/>
</dbReference>
<evidence type="ECO:0000256" key="2">
    <source>
        <dbReference type="ARBA" id="ARBA00005417"/>
    </source>
</evidence>
<dbReference type="Pfam" id="PF08352">
    <property type="entry name" value="oligo_HPY"/>
    <property type="match status" value="1"/>
</dbReference>
<gene>
    <name evidence="12" type="primary">oppD_4</name>
    <name evidence="12" type="ORF">HALOF300_01730</name>
</gene>
<evidence type="ECO:0000256" key="9">
    <source>
        <dbReference type="ARBA" id="ARBA00023136"/>
    </source>
</evidence>
<dbReference type="AlphaFoldDB" id="A0A7M4DHX9"/>
<dbReference type="RefSeq" id="WP_156740542.1">
    <property type="nucleotide sequence ID" value="NZ_CACRYJ010000024.1"/>
</dbReference>
<dbReference type="PROSITE" id="PS50893">
    <property type="entry name" value="ABC_TRANSPORTER_2"/>
    <property type="match status" value="1"/>
</dbReference>
<keyword evidence="6" id="KW-0547">Nucleotide-binding</keyword>
<keyword evidence="7 12" id="KW-0067">ATP-binding</keyword>
<feature type="region of interest" description="Disordered" evidence="10">
    <location>
        <begin position="93"/>
        <end position="119"/>
    </location>
</feature>
<evidence type="ECO:0000256" key="7">
    <source>
        <dbReference type="ARBA" id="ARBA00022840"/>
    </source>
</evidence>
<sequence length="380" mass="41573">MLQTPTSDQTTLRRLDPDAQPVLELAGLRTEFHLEDGVVTAVDGVDLTIRRGETLAVVGESGCGKSVMARSILQLVDRPGRIVGGQVWVPRPPATDVERMTGRSRRSRRRRRREAAVDAATAGGPDGMVGLIGAAPELIRAVRGKRIAMVFQEPMTSLSAVHRVGDQIIEAIQLHEPLPMEAARERAIDLLRRVGIAAPEKRVDAYPFELSGGMRQRVMIAMALSCDPELLIADEPTTALDVTTQAQILELLASLRDELGMAIMLITHDLGVAAQLADSVAVMYLGNIVERGDLAEIFRAPRHPYTRALLRSIPKLGQGRDVRLAPVRGMVPHPFARPSGCPFHDRCDSFQPGLCDTAPPPLIRDEQGHEVRCVLYEEDK</sequence>
<dbReference type="SMART" id="SM00382">
    <property type="entry name" value="AAA"/>
    <property type="match status" value="1"/>
</dbReference>
<dbReference type="Proteomes" id="UP000419743">
    <property type="component" value="Unassembled WGS sequence"/>
</dbReference>
<evidence type="ECO:0000256" key="6">
    <source>
        <dbReference type="ARBA" id="ARBA00022741"/>
    </source>
</evidence>
<comment type="caution">
    <text evidence="12">The sequence shown here is derived from an EMBL/GenBank/DDBJ whole genome shotgun (WGS) entry which is preliminary data.</text>
</comment>
<dbReference type="PANTHER" id="PTHR43297">
    <property type="entry name" value="OLIGOPEPTIDE TRANSPORT ATP-BINDING PROTEIN APPD"/>
    <property type="match status" value="1"/>
</dbReference>
<organism evidence="12 13">
    <name type="scientific">Occultella aeris</name>
    <dbReference type="NCBI Taxonomy" id="2761496"/>
    <lineage>
        <taxon>Bacteria</taxon>
        <taxon>Bacillati</taxon>
        <taxon>Actinomycetota</taxon>
        <taxon>Actinomycetes</taxon>
        <taxon>Micrococcales</taxon>
        <taxon>Ruaniaceae</taxon>
        <taxon>Occultella</taxon>
    </lineage>
</organism>
<evidence type="ECO:0000256" key="1">
    <source>
        <dbReference type="ARBA" id="ARBA00004202"/>
    </source>
</evidence>
<proteinExistence type="inferred from homology"/>
<keyword evidence="3" id="KW-0813">Transport</keyword>
<evidence type="ECO:0000313" key="12">
    <source>
        <dbReference type="EMBL" id="VZO36526.1"/>
    </source>
</evidence>
<keyword evidence="5" id="KW-0997">Cell inner membrane</keyword>
<dbReference type="Gene3D" id="3.40.50.300">
    <property type="entry name" value="P-loop containing nucleotide triphosphate hydrolases"/>
    <property type="match status" value="1"/>
</dbReference>
<keyword evidence="4" id="KW-1003">Cell membrane</keyword>
<comment type="similarity">
    <text evidence="2">Belongs to the ABC transporter superfamily.</text>
</comment>
<dbReference type="InterPro" id="IPR003439">
    <property type="entry name" value="ABC_transporter-like_ATP-bd"/>
</dbReference>
<dbReference type="InterPro" id="IPR027417">
    <property type="entry name" value="P-loop_NTPase"/>
</dbReference>
<dbReference type="InterPro" id="IPR050388">
    <property type="entry name" value="ABC_Ni/Peptide_Import"/>
</dbReference>
<dbReference type="GO" id="GO:0005886">
    <property type="term" value="C:plasma membrane"/>
    <property type="evidence" value="ECO:0007669"/>
    <property type="project" value="UniProtKB-SubCell"/>
</dbReference>
<dbReference type="InterPro" id="IPR003593">
    <property type="entry name" value="AAA+_ATPase"/>
</dbReference>
<dbReference type="PROSITE" id="PS00211">
    <property type="entry name" value="ABC_TRANSPORTER_1"/>
    <property type="match status" value="1"/>
</dbReference>